<dbReference type="GO" id="GO:0004523">
    <property type="term" value="F:RNA-DNA hybrid ribonuclease activity"/>
    <property type="evidence" value="ECO:0007669"/>
    <property type="project" value="InterPro"/>
</dbReference>
<evidence type="ECO:0000313" key="2">
    <source>
        <dbReference type="EnsemblPlants" id="PGSC0003DMT400091314"/>
    </source>
</evidence>
<name>M1DMB8_SOLTU</name>
<dbReference type="Proteomes" id="UP000011115">
    <property type="component" value="Unassembled WGS sequence"/>
</dbReference>
<dbReference type="InParanoid" id="M1DMB8"/>
<dbReference type="GO" id="GO:0003676">
    <property type="term" value="F:nucleic acid binding"/>
    <property type="evidence" value="ECO:0007669"/>
    <property type="project" value="InterPro"/>
</dbReference>
<dbReference type="AlphaFoldDB" id="M1DMB8"/>
<dbReference type="Pfam" id="PF13456">
    <property type="entry name" value="RVT_3"/>
    <property type="match status" value="1"/>
</dbReference>
<organism evidence="2 3">
    <name type="scientific">Solanum tuberosum</name>
    <name type="common">Potato</name>
    <dbReference type="NCBI Taxonomy" id="4113"/>
    <lineage>
        <taxon>Eukaryota</taxon>
        <taxon>Viridiplantae</taxon>
        <taxon>Streptophyta</taxon>
        <taxon>Embryophyta</taxon>
        <taxon>Tracheophyta</taxon>
        <taxon>Spermatophyta</taxon>
        <taxon>Magnoliopsida</taxon>
        <taxon>eudicotyledons</taxon>
        <taxon>Gunneridae</taxon>
        <taxon>Pentapetalae</taxon>
        <taxon>asterids</taxon>
        <taxon>lamiids</taxon>
        <taxon>Solanales</taxon>
        <taxon>Solanaceae</taxon>
        <taxon>Solanoideae</taxon>
        <taxon>Solaneae</taxon>
        <taxon>Solanum</taxon>
    </lineage>
</organism>
<dbReference type="HOGENOM" id="CLU_2065656_0_0_1"/>
<sequence>MSGDVGRKIGQALGGTIDVVIPGNGSKEGRYRRLKVTMNISKPLPKGNYEVKSGYYIANDLIDVGLQNDDGRASIGIVALDSLGNLLHAHGSPIQSVGKVMTAEAIAIGKALEYAISKG</sequence>
<accession>M1DMB8</accession>
<dbReference type="EnsemblPlants" id="PGSC0003DMT400091314">
    <property type="protein sequence ID" value="PGSC0003DMT400091314"/>
    <property type="gene ID" value="PGSC0003DMG400040885"/>
</dbReference>
<keyword evidence="3" id="KW-1185">Reference proteome</keyword>
<dbReference type="STRING" id="4113.M1DMB8"/>
<proteinExistence type="predicted"/>
<dbReference type="PaxDb" id="4113-PGSC0003DMT400091314"/>
<dbReference type="InterPro" id="IPR002156">
    <property type="entry name" value="RNaseH_domain"/>
</dbReference>
<feature type="domain" description="RNase H type-1" evidence="1">
    <location>
        <begin position="63"/>
        <end position="119"/>
    </location>
</feature>
<evidence type="ECO:0000313" key="3">
    <source>
        <dbReference type="Proteomes" id="UP000011115"/>
    </source>
</evidence>
<evidence type="ECO:0000259" key="1">
    <source>
        <dbReference type="Pfam" id="PF13456"/>
    </source>
</evidence>
<protein>
    <recommendedName>
        <fullName evidence="1">RNase H type-1 domain-containing protein</fullName>
    </recommendedName>
</protein>
<reference evidence="2" key="2">
    <citation type="submission" date="2015-06" db="UniProtKB">
        <authorList>
            <consortium name="EnsemblPlants"/>
        </authorList>
    </citation>
    <scope>IDENTIFICATION</scope>
    <source>
        <strain evidence="2">DM1-3 516 R44</strain>
    </source>
</reference>
<dbReference type="Gramene" id="PGSC0003DMT400091314">
    <property type="protein sequence ID" value="PGSC0003DMT400091314"/>
    <property type="gene ID" value="PGSC0003DMG400040885"/>
</dbReference>
<reference evidence="3" key="1">
    <citation type="journal article" date="2011" name="Nature">
        <title>Genome sequence and analysis of the tuber crop potato.</title>
        <authorList>
            <consortium name="The Potato Genome Sequencing Consortium"/>
        </authorList>
    </citation>
    <scope>NUCLEOTIDE SEQUENCE [LARGE SCALE GENOMIC DNA]</scope>
    <source>
        <strain evidence="3">cv. DM1-3 516 R44</strain>
    </source>
</reference>